<evidence type="ECO:0000256" key="1">
    <source>
        <dbReference type="SAM" id="Phobius"/>
    </source>
</evidence>
<evidence type="ECO:0000313" key="2">
    <source>
        <dbReference type="EMBL" id="ALI37473.1"/>
    </source>
</evidence>
<dbReference type="Proteomes" id="UP000058925">
    <property type="component" value="Chromosome"/>
</dbReference>
<keyword evidence="1" id="KW-0472">Membrane</keyword>
<feature type="transmembrane region" description="Helical" evidence="1">
    <location>
        <begin position="116"/>
        <end position="139"/>
    </location>
</feature>
<feature type="transmembrane region" description="Helical" evidence="1">
    <location>
        <begin position="76"/>
        <end position="96"/>
    </location>
</feature>
<sequence>MQGTRKIASEVLVSIALALLVIYLLDVAVSMINHSEDGFLPLSAKERGMIFGGGSILLFVISFGIGINVASRILTVLLIIGGAIMGTSVMISSFIVPTQDSNSMNSSSDSGQSQGVSPQFIGVIVIGYFIMGMGILRVLRKK</sequence>
<dbReference type="AlphaFoldDB" id="A0A654M446"/>
<organism evidence="2 3">
    <name type="scientific">Candidatus Nitrosocosmicus oleophilus</name>
    <dbReference type="NCBI Taxonomy" id="1353260"/>
    <lineage>
        <taxon>Archaea</taxon>
        <taxon>Nitrososphaerota</taxon>
        <taxon>Nitrososphaeria</taxon>
        <taxon>Nitrososphaerales</taxon>
        <taxon>Nitrososphaeraceae</taxon>
        <taxon>Candidatus Nitrosocosmicus</taxon>
    </lineage>
</organism>
<dbReference type="EMBL" id="CP012850">
    <property type="protein sequence ID" value="ALI37473.1"/>
    <property type="molecule type" value="Genomic_DNA"/>
</dbReference>
<feature type="transmembrane region" description="Helical" evidence="1">
    <location>
        <begin position="49"/>
        <end position="69"/>
    </location>
</feature>
<evidence type="ECO:0000313" key="3">
    <source>
        <dbReference type="Proteomes" id="UP000058925"/>
    </source>
</evidence>
<keyword evidence="3" id="KW-1185">Reference proteome</keyword>
<reference evidence="3" key="1">
    <citation type="submission" date="2015-10" db="EMBL/GenBank/DDBJ databases">
        <title>Niche specialization of a soil ammonia-oxidizing archaeon, Candidatus Nitrosocosmicus oleophilus.</title>
        <authorList>
            <person name="Jung M.-Y."/>
            <person name="Rhee S.-K."/>
        </authorList>
    </citation>
    <scope>NUCLEOTIDE SEQUENCE [LARGE SCALE GENOMIC DNA]</scope>
    <source>
        <strain evidence="3">MY3</strain>
    </source>
</reference>
<protein>
    <submittedName>
        <fullName evidence="2">Uncharacterized protein</fullName>
    </submittedName>
</protein>
<accession>A0A654M446</accession>
<proteinExistence type="predicted"/>
<name>A0A654M446_9ARCH</name>
<keyword evidence="1" id="KW-1133">Transmembrane helix</keyword>
<gene>
    <name evidence="2" type="ORF">NMY3_03289</name>
</gene>
<keyword evidence="1" id="KW-0812">Transmembrane</keyword>
<feature type="transmembrane region" description="Helical" evidence="1">
    <location>
        <begin position="7"/>
        <end position="29"/>
    </location>
</feature>
<dbReference type="KEGG" id="taa:NMY3_03289"/>